<reference evidence="2" key="1">
    <citation type="submission" date="2020-08" db="EMBL/GenBank/DDBJ databases">
        <title>Plant Genome Project.</title>
        <authorList>
            <person name="Zhang R.-G."/>
        </authorList>
    </citation>
    <scope>NUCLEOTIDE SEQUENCE</scope>
    <source>
        <strain evidence="2">WSP0</strain>
        <tissue evidence="2">Leaf</tissue>
    </source>
</reference>
<comment type="caution">
    <text evidence="2">The sequence shown here is derived from an EMBL/GenBank/DDBJ whole genome shotgun (WGS) entry which is preliminary data.</text>
</comment>
<evidence type="ECO:0000313" key="3">
    <source>
        <dbReference type="Proteomes" id="UP000823749"/>
    </source>
</evidence>
<evidence type="ECO:0000256" key="1">
    <source>
        <dbReference type="SAM" id="Phobius"/>
    </source>
</evidence>
<keyword evidence="3" id="KW-1185">Reference proteome</keyword>
<organism evidence="2 3">
    <name type="scientific">Rhododendron griersonianum</name>
    <dbReference type="NCBI Taxonomy" id="479676"/>
    <lineage>
        <taxon>Eukaryota</taxon>
        <taxon>Viridiplantae</taxon>
        <taxon>Streptophyta</taxon>
        <taxon>Embryophyta</taxon>
        <taxon>Tracheophyta</taxon>
        <taxon>Spermatophyta</taxon>
        <taxon>Magnoliopsida</taxon>
        <taxon>eudicotyledons</taxon>
        <taxon>Gunneridae</taxon>
        <taxon>Pentapetalae</taxon>
        <taxon>asterids</taxon>
        <taxon>Ericales</taxon>
        <taxon>Ericaceae</taxon>
        <taxon>Ericoideae</taxon>
        <taxon>Rhodoreae</taxon>
        <taxon>Rhododendron</taxon>
    </lineage>
</organism>
<name>A0AAV6I362_9ERIC</name>
<keyword evidence="1" id="KW-1133">Transmembrane helix</keyword>
<evidence type="ECO:0008006" key="4">
    <source>
        <dbReference type="Google" id="ProtNLM"/>
    </source>
</evidence>
<sequence length="69" mass="7217">MGLLSSDSHNRGFKDGSRRWWSPMLMVVVVVAGVDGGDGVAGVDRDGFVKMASMVGQSRKSGGVGFEGE</sequence>
<protein>
    <recommendedName>
        <fullName evidence="4">Glycine-rich protein</fullName>
    </recommendedName>
</protein>
<dbReference type="EMBL" id="JACTNZ010000012">
    <property type="protein sequence ID" value="KAG5522190.1"/>
    <property type="molecule type" value="Genomic_DNA"/>
</dbReference>
<feature type="transmembrane region" description="Helical" evidence="1">
    <location>
        <begin position="20"/>
        <end position="41"/>
    </location>
</feature>
<proteinExistence type="predicted"/>
<dbReference type="AlphaFoldDB" id="A0AAV6I362"/>
<accession>A0AAV6I362</accession>
<dbReference type="Proteomes" id="UP000823749">
    <property type="component" value="Chromosome 12"/>
</dbReference>
<gene>
    <name evidence="2" type="ORF">RHGRI_034391</name>
</gene>
<evidence type="ECO:0000313" key="2">
    <source>
        <dbReference type="EMBL" id="KAG5522190.1"/>
    </source>
</evidence>
<keyword evidence="1" id="KW-0812">Transmembrane</keyword>
<keyword evidence="1" id="KW-0472">Membrane</keyword>